<keyword evidence="2" id="KW-1133">Transmembrane helix</keyword>
<sequence>MAPAEEQNEKLFPRWSAYGLINGTNPTLVNRPQNVVEGVSQTPSTIPKPSYKPVTVLPADRVLQTTTHAAVPAYSGSGAEAILNGYCETPAYTILDGPTALWVPVVGCISSKADCCPTPTAGSGAAPTNGGDGKEAPGSGPGGGAAIDFPRSSFPAQGTITGCPKDYHTVGGTACCPSSYWLWSTDFGGQVPCYSSLAAEMTPPPIPDTLVNAVTGTNSVPGSARRTTASGSATIGASSIPSSVLSTGKPTLAIVNIAYAMQYPMNVPRHKQTLQKGTKIGIGVGASGAAILIGVLLWFLVRKFMAHNKTKESLSETSVGQRFGAGVDTSYVAHHARPVPNPSEMSRTYEGAKYAGVSTRTTGQNY</sequence>
<dbReference type="EMBL" id="ML977365">
    <property type="protein sequence ID" value="KAF2106219.1"/>
    <property type="molecule type" value="Genomic_DNA"/>
</dbReference>
<dbReference type="AlphaFoldDB" id="A0A6A5YG02"/>
<evidence type="ECO:0000256" key="2">
    <source>
        <dbReference type="SAM" id="Phobius"/>
    </source>
</evidence>
<keyword evidence="2" id="KW-0812">Transmembrane</keyword>
<dbReference type="Proteomes" id="UP000799770">
    <property type="component" value="Unassembled WGS sequence"/>
</dbReference>
<dbReference type="OrthoDB" id="3065412at2759"/>
<feature type="transmembrane region" description="Helical" evidence="2">
    <location>
        <begin position="280"/>
        <end position="301"/>
    </location>
</feature>
<reference evidence="3" key="1">
    <citation type="journal article" date="2020" name="Stud. Mycol.">
        <title>101 Dothideomycetes genomes: a test case for predicting lifestyles and emergence of pathogens.</title>
        <authorList>
            <person name="Haridas S."/>
            <person name="Albert R."/>
            <person name="Binder M."/>
            <person name="Bloem J."/>
            <person name="Labutti K."/>
            <person name="Salamov A."/>
            <person name="Andreopoulos B."/>
            <person name="Baker S."/>
            <person name="Barry K."/>
            <person name="Bills G."/>
            <person name="Bluhm B."/>
            <person name="Cannon C."/>
            <person name="Castanera R."/>
            <person name="Culley D."/>
            <person name="Daum C."/>
            <person name="Ezra D."/>
            <person name="Gonzalez J."/>
            <person name="Henrissat B."/>
            <person name="Kuo A."/>
            <person name="Liang C."/>
            <person name="Lipzen A."/>
            <person name="Lutzoni F."/>
            <person name="Magnuson J."/>
            <person name="Mondo S."/>
            <person name="Nolan M."/>
            <person name="Ohm R."/>
            <person name="Pangilinan J."/>
            <person name="Park H.-J."/>
            <person name="Ramirez L."/>
            <person name="Alfaro M."/>
            <person name="Sun H."/>
            <person name="Tritt A."/>
            <person name="Yoshinaga Y."/>
            <person name="Zwiers L.-H."/>
            <person name="Turgeon B."/>
            <person name="Goodwin S."/>
            <person name="Spatafora J."/>
            <person name="Crous P."/>
            <person name="Grigoriev I."/>
        </authorList>
    </citation>
    <scope>NUCLEOTIDE SEQUENCE</scope>
    <source>
        <strain evidence="3">CBS 627.86</strain>
    </source>
</reference>
<organism evidence="3 4">
    <name type="scientific">Lophiotrema nucula</name>
    <dbReference type="NCBI Taxonomy" id="690887"/>
    <lineage>
        <taxon>Eukaryota</taxon>
        <taxon>Fungi</taxon>
        <taxon>Dikarya</taxon>
        <taxon>Ascomycota</taxon>
        <taxon>Pezizomycotina</taxon>
        <taxon>Dothideomycetes</taxon>
        <taxon>Pleosporomycetidae</taxon>
        <taxon>Pleosporales</taxon>
        <taxon>Lophiotremataceae</taxon>
        <taxon>Lophiotrema</taxon>
    </lineage>
</organism>
<evidence type="ECO:0000313" key="3">
    <source>
        <dbReference type="EMBL" id="KAF2106219.1"/>
    </source>
</evidence>
<protein>
    <submittedName>
        <fullName evidence="3">Uncharacterized protein</fullName>
    </submittedName>
</protein>
<keyword evidence="2" id="KW-0472">Membrane</keyword>
<feature type="region of interest" description="Disordered" evidence="1">
    <location>
        <begin position="120"/>
        <end position="151"/>
    </location>
</feature>
<evidence type="ECO:0000256" key="1">
    <source>
        <dbReference type="SAM" id="MobiDB-lite"/>
    </source>
</evidence>
<name>A0A6A5YG02_9PLEO</name>
<proteinExistence type="predicted"/>
<accession>A0A6A5YG02</accession>
<keyword evidence="4" id="KW-1185">Reference proteome</keyword>
<evidence type="ECO:0000313" key="4">
    <source>
        <dbReference type="Proteomes" id="UP000799770"/>
    </source>
</evidence>
<gene>
    <name evidence="3" type="ORF">BDV96DRAFT_337451</name>
</gene>